<dbReference type="EMBL" id="JACSQQ010000005">
    <property type="protein sequence ID" value="MBD7949609.1"/>
    <property type="molecule type" value="Genomic_DNA"/>
</dbReference>
<evidence type="ECO:0000313" key="2">
    <source>
        <dbReference type="Proteomes" id="UP000641803"/>
    </source>
</evidence>
<reference evidence="1 2" key="1">
    <citation type="submission" date="2020-08" db="EMBL/GenBank/DDBJ databases">
        <title>A Genomic Blueprint of the Chicken Gut Microbiome.</title>
        <authorList>
            <person name="Gilroy R."/>
            <person name="Ravi A."/>
            <person name="Getino M."/>
            <person name="Pursley I."/>
            <person name="Horton D.L."/>
            <person name="Alikhan N.-F."/>
            <person name="Baker D."/>
            <person name="Gharbi K."/>
            <person name="Hall N."/>
            <person name="Watson M."/>
            <person name="Adriaenssens E.M."/>
            <person name="Foster-Nyarko E."/>
            <person name="Jarju S."/>
            <person name="Secka A."/>
            <person name="Antonio M."/>
            <person name="Oren A."/>
            <person name="Chaudhuri R."/>
            <person name="La Ragione R.M."/>
            <person name="Hildebrand F."/>
            <person name="Pallen M.J."/>
        </authorList>
    </citation>
    <scope>NUCLEOTIDE SEQUENCE [LARGE SCALE GENOMIC DNA]</scope>
    <source>
        <strain evidence="1 2">Sa4CUA1</strain>
    </source>
</reference>
<comment type="caution">
    <text evidence="1">The sequence shown here is derived from an EMBL/GenBank/DDBJ whole genome shotgun (WGS) entry which is preliminary data.</text>
</comment>
<evidence type="ECO:0000313" key="1">
    <source>
        <dbReference type="EMBL" id="MBD7949609.1"/>
    </source>
</evidence>
<keyword evidence="2" id="KW-1185">Reference proteome</keyword>
<organism evidence="1 2">
    <name type="scientific">Oerskovia rustica</name>
    <dbReference type="NCBI Taxonomy" id="2762237"/>
    <lineage>
        <taxon>Bacteria</taxon>
        <taxon>Bacillati</taxon>
        <taxon>Actinomycetota</taxon>
        <taxon>Actinomycetes</taxon>
        <taxon>Micrococcales</taxon>
        <taxon>Cellulomonadaceae</taxon>
        <taxon>Oerskovia</taxon>
    </lineage>
</organism>
<proteinExistence type="predicted"/>
<dbReference type="Proteomes" id="UP000641803">
    <property type="component" value="Unassembled WGS sequence"/>
</dbReference>
<accession>A0ABR8RP85</accession>
<sequence length="261" mass="28303">MTAPTSPKPHTPADPNDLRTALTKLAEDLARQPLPPIEPRQVGHAAARREIAERLRALLAAHPAQPQAGSLVEYRDAVARNRSAASWMRDDFLTDMDEWLTTHPAPVSDTRREDVAVGELAPGDQVMFPGSVYRAVRSTEYVGLSPNMIVTFEDGSHITWTAATRVERIPAPPVDDGGWTVADWEEWAGEVAATLPEDCDGDEAQTEIIAQFVRRAAAPPVVDEAAIADVISMHLGGYLPDGNINRLTAEIAARLRGVTHG</sequence>
<gene>
    <name evidence="1" type="ORF">H9652_04190</name>
</gene>
<name>A0ABR8RP85_9CELL</name>
<dbReference type="RefSeq" id="WP_191795016.1">
    <property type="nucleotide sequence ID" value="NZ_JACSQQ010000005.1"/>
</dbReference>
<protein>
    <submittedName>
        <fullName evidence="1">Uncharacterized protein</fullName>
    </submittedName>
</protein>